<dbReference type="PANTHER" id="PTHR30146:SF138">
    <property type="entry name" value="TRANSCRIPTIONAL REGULATORY PROTEIN"/>
    <property type="match status" value="1"/>
</dbReference>
<dbReference type="InterPro" id="IPR046335">
    <property type="entry name" value="LacI/GalR-like_sensor"/>
</dbReference>
<evidence type="ECO:0000256" key="2">
    <source>
        <dbReference type="ARBA" id="ARBA00023125"/>
    </source>
</evidence>
<dbReference type="InterPro" id="IPR028082">
    <property type="entry name" value="Peripla_BP_I"/>
</dbReference>
<dbReference type="RefSeq" id="WP_188861492.1">
    <property type="nucleotide sequence ID" value="NZ_BMLT01000007.1"/>
</dbReference>
<evidence type="ECO:0000256" key="1">
    <source>
        <dbReference type="ARBA" id="ARBA00023015"/>
    </source>
</evidence>
<keyword evidence="2" id="KW-0238">DNA-binding</keyword>
<dbReference type="Proteomes" id="UP000599578">
    <property type="component" value="Unassembled WGS sequence"/>
</dbReference>
<comment type="caution">
    <text evidence="5">The sequence shown here is derived from an EMBL/GenBank/DDBJ whole genome shotgun (WGS) entry which is preliminary data.</text>
</comment>
<evidence type="ECO:0000313" key="6">
    <source>
        <dbReference type="Proteomes" id="UP000599578"/>
    </source>
</evidence>
<gene>
    <name evidence="5" type="ORF">GCM10011348_30960</name>
</gene>
<dbReference type="Pfam" id="PF13377">
    <property type="entry name" value="Peripla_BP_3"/>
    <property type="match status" value="1"/>
</dbReference>
<keyword evidence="6" id="KW-1185">Reference proteome</keyword>
<dbReference type="SUPFAM" id="SSF53822">
    <property type="entry name" value="Periplasmic binding protein-like I"/>
    <property type="match status" value="1"/>
</dbReference>
<dbReference type="GO" id="GO:0000976">
    <property type="term" value="F:transcription cis-regulatory region binding"/>
    <property type="evidence" value="ECO:0007669"/>
    <property type="project" value="TreeGrafter"/>
</dbReference>
<dbReference type="PROSITE" id="PS50932">
    <property type="entry name" value="HTH_LACI_2"/>
    <property type="match status" value="1"/>
</dbReference>
<accession>A0A917ZLL1</accession>
<dbReference type="InterPro" id="IPR010982">
    <property type="entry name" value="Lambda_DNA-bd_dom_sf"/>
</dbReference>
<evidence type="ECO:0000259" key="4">
    <source>
        <dbReference type="PROSITE" id="PS50932"/>
    </source>
</evidence>
<dbReference type="InterPro" id="IPR000843">
    <property type="entry name" value="HTH_LacI"/>
</dbReference>
<proteinExistence type="predicted"/>
<feature type="domain" description="HTH lacI-type" evidence="4">
    <location>
        <begin position="7"/>
        <end position="62"/>
    </location>
</feature>
<dbReference type="GO" id="GO:0003700">
    <property type="term" value="F:DNA-binding transcription factor activity"/>
    <property type="evidence" value="ECO:0007669"/>
    <property type="project" value="TreeGrafter"/>
</dbReference>
<dbReference type="AlphaFoldDB" id="A0A917ZLL1"/>
<dbReference type="Gene3D" id="3.40.50.2300">
    <property type="match status" value="2"/>
</dbReference>
<dbReference type="SUPFAM" id="SSF47413">
    <property type="entry name" value="lambda repressor-like DNA-binding domains"/>
    <property type="match status" value="1"/>
</dbReference>
<keyword evidence="3" id="KW-0804">Transcription</keyword>
<evidence type="ECO:0000313" key="5">
    <source>
        <dbReference type="EMBL" id="GGO84517.1"/>
    </source>
</evidence>
<dbReference type="EMBL" id="BMLT01000007">
    <property type="protein sequence ID" value="GGO84517.1"/>
    <property type="molecule type" value="Genomic_DNA"/>
</dbReference>
<name>A0A917ZLL1_9GAMM</name>
<dbReference type="CDD" id="cd01392">
    <property type="entry name" value="HTH_LacI"/>
    <property type="match status" value="1"/>
</dbReference>
<keyword evidence="1" id="KW-0805">Transcription regulation</keyword>
<organism evidence="5 6">
    <name type="scientific">Marinobacterium nitratireducens</name>
    <dbReference type="NCBI Taxonomy" id="518897"/>
    <lineage>
        <taxon>Bacteria</taxon>
        <taxon>Pseudomonadati</taxon>
        <taxon>Pseudomonadota</taxon>
        <taxon>Gammaproteobacteria</taxon>
        <taxon>Oceanospirillales</taxon>
        <taxon>Oceanospirillaceae</taxon>
        <taxon>Marinobacterium</taxon>
    </lineage>
</organism>
<dbReference type="Gene3D" id="1.10.260.40">
    <property type="entry name" value="lambda repressor-like DNA-binding domains"/>
    <property type="match status" value="1"/>
</dbReference>
<sequence>MQNNKKLTIKEIAARLQVSTATISNAFNRPDQLSVELREHILAECNRIGYAGPGAGRRRLGGSGVIGVIFGTELARSLDDDETRALICGLAGELDHRGKALLMLSNSAIGLSVLEHRGAALIEGVICIGETEVPRLGERFSRCGVVALETQLEGVPSVRVDHYAGARAAVLHGIRRPVTSAAVLVPRLLRSAPVCRVQEADALARGDGRDVQRLLGCLDTLDASGLGRAPGRIWHLPDTGSLTARQAAREALECHPRPDLLLCMDDRIAMAAIDVATELGLSVPEDLRVLGYGGTVPQPLLTTVVQPEARALGRLAAKMYFGDVAESDCLLAPQLRVGASCP</sequence>
<dbReference type="SMART" id="SM00354">
    <property type="entry name" value="HTH_LACI"/>
    <property type="match status" value="1"/>
</dbReference>
<evidence type="ECO:0000256" key="3">
    <source>
        <dbReference type="ARBA" id="ARBA00023163"/>
    </source>
</evidence>
<protein>
    <submittedName>
        <fullName evidence="5">LacI family transcriptional regulator</fullName>
    </submittedName>
</protein>
<dbReference type="PANTHER" id="PTHR30146">
    <property type="entry name" value="LACI-RELATED TRANSCRIPTIONAL REPRESSOR"/>
    <property type="match status" value="1"/>
</dbReference>
<reference evidence="5 6" key="1">
    <citation type="journal article" date="2014" name="Int. J. Syst. Evol. Microbiol.">
        <title>Complete genome sequence of Corynebacterium casei LMG S-19264T (=DSM 44701T), isolated from a smear-ripened cheese.</title>
        <authorList>
            <consortium name="US DOE Joint Genome Institute (JGI-PGF)"/>
            <person name="Walter F."/>
            <person name="Albersmeier A."/>
            <person name="Kalinowski J."/>
            <person name="Ruckert C."/>
        </authorList>
    </citation>
    <scope>NUCLEOTIDE SEQUENCE [LARGE SCALE GENOMIC DNA]</scope>
    <source>
        <strain evidence="5 6">CGMCC 1.7286</strain>
    </source>
</reference>